<keyword evidence="3" id="KW-1185">Reference proteome</keyword>
<dbReference type="Proteomes" id="UP000236021">
    <property type="component" value="Unassembled WGS sequence"/>
</dbReference>
<comment type="caution">
    <text evidence="2">The sequence shown here is derived from an EMBL/GenBank/DDBJ whole genome shotgun (WGS) entry which is preliminary data.</text>
</comment>
<keyword evidence="1" id="KW-0472">Membrane</keyword>
<keyword evidence="1" id="KW-0812">Transmembrane</keyword>
<protein>
    <submittedName>
        <fullName evidence="2">Uncharacterized protein</fullName>
    </submittedName>
</protein>
<name>A0ABX4W345_9GAMM</name>
<sequence>MNRGHRRSVYGKAYTVVDIWHAVRATFSCWLALLISLCLVGTLLIMLLMSDFRPALWVGIWCCGSLVAASVFGWRVWQAQSPGIRIDPSSATLSFSADDLENSLHDILSLRRFFDHAQRIQIAIDDIQRLDNDTQRVGQGRSHRRRYGLNLSGDFGSYQLMFSHKQKRDECRALLVQVIRRVKGRAPSHDPNIAFPE</sequence>
<keyword evidence="1" id="KW-1133">Transmembrane helix</keyword>
<accession>A0ABX4W345</accession>
<evidence type="ECO:0000313" key="2">
    <source>
        <dbReference type="EMBL" id="PNF86548.1"/>
    </source>
</evidence>
<organism evidence="2 3">
    <name type="scientific">Stutzerimonas decontaminans</name>
    <dbReference type="NCBI Taxonomy" id="3022791"/>
    <lineage>
        <taxon>Bacteria</taxon>
        <taxon>Pseudomonadati</taxon>
        <taxon>Pseudomonadota</taxon>
        <taxon>Gammaproteobacteria</taxon>
        <taxon>Pseudomonadales</taxon>
        <taxon>Pseudomonadaceae</taxon>
        <taxon>Stutzerimonas</taxon>
    </lineage>
</organism>
<evidence type="ECO:0000256" key="1">
    <source>
        <dbReference type="SAM" id="Phobius"/>
    </source>
</evidence>
<feature type="transmembrane region" description="Helical" evidence="1">
    <location>
        <begin position="55"/>
        <end position="77"/>
    </location>
</feature>
<gene>
    <name evidence="2" type="ORF">CXK93_07085</name>
</gene>
<evidence type="ECO:0000313" key="3">
    <source>
        <dbReference type="Proteomes" id="UP000236021"/>
    </source>
</evidence>
<dbReference type="EMBL" id="POUI01000001">
    <property type="protein sequence ID" value="PNF86548.1"/>
    <property type="molecule type" value="Genomic_DNA"/>
</dbReference>
<reference evidence="2 3" key="1">
    <citation type="submission" date="2018-01" db="EMBL/GenBank/DDBJ databases">
        <title>Denitrification phenotypes of diverse strains of Pseudomonas stutzeri.</title>
        <authorList>
            <person name="Milligan D.A."/>
            <person name="Bergaust L."/>
            <person name="Bakken L.R."/>
            <person name="Frostegard A."/>
        </authorList>
    </citation>
    <scope>NUCLEOTIDE SEQUENCE [LARGE SCALE GENOMIC DNA]</scope>
    <source>
        <strain evidence="2 3">ST27MN3</strain>
    </source>
</reference>
<feature type="transmembrane region" description="Helical" evidence="1">
    <location>
        <begin position="29"/>
        <end position="49"/>
    </location>
</feature>
<dbReference type="RefSeq" id="WP_102856897.1">
    <property type="nucleotide sequence ID" value="NZ_JAMOHT010000027.1"/>
</dbReference>
<proteinExistence type="predicted"/>